<feature type="domain" description="Major facilitator superfamily (MFS) profile" evidence="5">
    <location>
        <begin position="13"/>
        <end position="396"/>
    </location>
</feature>
<keyword evidence="2 4" id="KW-1133">Transmembrane helix</keyword>
<name>A0A2N5X412_9GAMM</name>
<dbReference type="InterPro" id="IPR036259">
    <property type="entry name" value="MFS_trans_sf"/>
</dbReference>
<keyword evidence="1 4" id="KW-0812">Transmembrane</keyword>
<feature type="transmembrane region" description="Helical" evidence="4">
    <location>
        <begin position="216"/>
        <end position="240"/>
    </location>
</feature>
<feature type="transmembrane region" description="Helical" evidence="4">
    <location>
        <begin position="140"/>
        <end position="166"/>
    </location>
</feature>
<feature type="transmembrane region" description="Helical" evidence="4">
    <location>
        <begin position="252"/>
        <end position="273"/>
    </location>
</feature>
<feature type="transmembrane region" description="Helical" evidence="4">
    <location>
        <begin position="78"/>
        <end position="97"/>
    </location>
</feature>
<sequence>MSRRQAAATTLRFWLPAMAGMTCLGLSIGLVSMFGFFVPHLSREFGVGVAAINMAPVVFLLAPGLLSPFVGKLVDHRSIRGLMLLGSTVSMLSLFVLSQATSLLVVCSAFLLFAVGLVFYGPLAVNSLMIKLYPAREARALAVASLGISVSSITLPVAAGAVLQVLDWRSSLALLSLAMLGVLWLWVLAVLPAGVVAQATEPRESVGREITGRAEFWLVGALVAMALGVTLVLAICYPPLLVNRGFSPVQAGLFLSVGGAAGFGGKLLIAAFADTARHRTRWIVVALLVIMLSGLLMLATAVSTAVLIASVALLGFSGGSFLPLHPYLNSRYFSPDIIGRVNGAQSPFFLPLGLTAPPLAGYVFDQTGSYELVIQCLALLPLVSLGLLFALPRPAR</sequence>
<feature type="transmembrane region" description="Helical" evidence="4">
    <location>
        <begin position="45"/>
        <end position="66"/>
    </location>
</feature>
<accession>A0A2N5X412</accession>
<evidence type="ECO:0000256" key="4">
    <source>
        <dbReference type="SAM" id="Phobius"/>
    </source>
</evidence>
<dbReference type="Gene3D" id="1.20.1250.20">
    <property type="entry name" value="MFS general substrate transporter like domains"/>
    <property type="match status" value="1"/>
</dbReference>
<dbReference type="RefSeq" id="WP_101517905.1">
    <property type="nucleotide sequence ID" value="NZ_PKUS01000008.1"/>
</dbReference>
<dbReference type="SUPFAM" id="SSF103473">
    <property type="entry name" value="MFS general substrate transporter"/>
    <property type="match status" value="1"/>
</dbReference>
<dbReference type="Pfam" id="PF07690">
    <property type="entry name" value="MFS_1"/>
    <property type="match status" value="1"/>
</dbReference>
<feature type="transmembrane region" description="Helical" evidence="4">
    <location>
        <begin position="372"/>
        <end position="391"/>
    </location>
</feature>
<evidence type="ECO:0000256" key="2">
    <source>
        <dbReference type="ARBA" id="ARBA00022989"/>
    </source>
</evidence>
<gene>
    <name evidence="6" type="ORF">C0039_09245</name>
</gene>
<dbReference type="EMBL" id="PKUS01000008">
    <property type="protein sequence ID" value="PLW69236.1"/>
    <property type="molecule type" value="Genomic_DNA"/>
</dbReference>
<feature type="transmembrane region" description="Helical" evidence="4">
    <location>
        <begin position="12"/>
        <end position="39"/>
    </location>
</feature>
<evidence type="ECO:0000259" key="5">
    <source>
        <dbReference type="PROSITE" id="PS50850"/>
    </source>
</evidence>
<dbReference type="GO" id="GO:0022857">
    <property type="term" value="F:transmembrane transporter activity"/>
    <property type="evidence" value="ECO:0007669"/>
    <property type="project" value="InterPro"/>
</dbReference>
<keyword evidence="7" id="KW-1185">Reference proteome</keyword>
<dbReference type="InterPro" id="IPR020846">
    <property type="entry name" value="MFS_dom"/>
</dbReference>
<comment type="caution">
    <text evidence="6">The sequence shown here is derived from an EMBL/GenBank/DDBJ whole genome shotgun (WGS) entry which is preliminary data.</text>
</comment>
<evidence type="ECO:0000256" key="3">
    <source>
        <dbReference type="ARBA" id="ARBA00023136"/>
    </source>
</evidence>
<feature type="transmembrane region" description="Helical" evidence="4">
    <location>
        <begin position="285"/>
        <end position="316"/>
    </location>
</feature>
<dbReference type="Proteomes" id="UP000235005">
    <property type="component" value="Unassembled WGS sequence"/>
</dbReference>
<feature type="transmembrane region" description="Helical" evidence="4">
    <location>
        <begin position="103"/>
        <end position="128"/>
    </location>
</feature>
<keyword evidence="3 4" id="KW-0472">Membrane</keyword>
<evidence type="ECO:0000313" key="6">
    <source>
        <dbReference type="EMBL" id="PLW69236.1"/>
    </source>
</evidence>
<organism evidence="6 7">
    <name type="scientific">Pseudohalioglobus lutimaris</name>
    <dbReference type="NCBI Taxonomy" id="1737061"/>
    <lineage>
        <taxon>Bacteria</taxon>
        <taxon>Pseudomonadati</taxon>
        <taxon>Pseudomonadota</taxon>
        <taxon>Gammaproteobacteria</taxon>
        <taxon>Cellvibrionales</taxon>
        <taxon>Halieaceae</taxon>
        <taxon>Pseudohalioglobus</taxon>
    </lineage>
</organism>
<dbReference type="AlphaFoldDB" id="A0A2N5X412"/>
<evidence type="ECO:0000256" key="1">
    <source>
        <dbReference type="ARBA" id="ARBA00022692"/>
    </source>
</evidence>
<dbReference type="InterPro" id="IPR050327">
    <property type="entry name" value="Proton-linked_MCT"/>
</dbReference>
<proteinExistence type="predicted"/>
<dbReference type="PANTHER" id="PTHR11360:SF284">
    <property type="entry name" value="EG:103B4.3 PROTEIN-RELATED"/>
    <property type="match status" value="1"/>
</dbReference>
<dbReference type="PROSITE" id="PS50850">
    <property type="entry name" value="MFS"/>
    <property type="match status" value="1"/>
</dbReference>
<dbReference type="PANTHER" id="PTHR11360">
    <property type="entry name" value="MONOCARBOXYLATE TRANSPORTER"/>
    <property type="match status" value="1"/>
</dbReference>
<reference evidence="6 7" key="1">
    <citation type="submission" date="2018-01" db="EMBL/GenBank/DDBJ databases">
        <title>The draft genome sequence of Halioglobus lutimaris HF004.</title>
        <authorList>
            <person name="Du Z.-J."/>
            <person name="Shi M.-J."/>
        </authorList>
    </citation>
    <scope>NUCLEOTIDE SEQUENCE [LARGE SCALE GENOMIC DNA]</scope>
    <source>
        <strain evidence="6 7">HF004</strain>
    </source>
</reference>
<dbReference type="InterPro" id="IPR011701">
    <property type="entry name" value="MFS"/>
</dbReference>
<evidence type="ECO:0000313" key="7">
    <source>
        <dbReference type="Proteomes" id="UP000235005"/>
    </source>
</evidence>
<feature type="transmembrane region" description="Helical" evidence="4">
    <location>
        <begin position="172"/>
        <end position="195"/>
    </location>
</feature>
<protein>
    <recommendedName>
        <fullName evidence="5">Major facilitator superfamily (MFS) profile domain-containing protein</fullName>
    </recommendedName>
</protein>
<dbReference type="OrthoDB" id="5724434at2"/>